<dbReference type="Pfam" id="PF07883">
    <property type="entry name" value="Cupin_2"/>
    <property type="match status" value="1"/>
</dbReference>
<dbReference type="InterPro" id="IPR011051">
    <property type="entry name" value="RmlC_Cupin_sf"/>
</dbReference>
<dbReference type="InterPro" id="IPR052538">
    <property type="entry name" value="Flavonoid_dioxygenase-like"/>
</dbReference>
<feature type="chain" id="PRO_5022203424" description="Cupin type-2 domain-containing protein" evidence="1">
    <location>
        <begin position="28"/>
        <end position="154"/>
    </location>
</feature>
<evidence type="ECO:0000313" key="4">
    <source>
        <dbReference type="Proteomes" id="UP000319619"/>
    </source>
</evidence>
<evidence type="ECO:0000256" key="1">
    <source>
        <dbReference type="SAM" id="SignalP"/>
    </source>
</evidence>
<name>A0A532UZD9_UNCL8</name>
<dbReference type="InterPro" id="IPR013096">
    <property type="entry name" value="Cupin_2"/>
</dbReference>
<dbReference type="PANTHER" id="PTHR43346">
    <property type="entry name" value="LIGAND BINDING DOMAIN PROTEIN, PUTATIVE (AFU_ORTHOLOGUE AFUA_6G14370)-RELATED"/>
    <property type="match status" value="1"/>
</dbReference>
<gene>
    <name evidence="3" type="ORF">CEE37_08015</name>
</gene>
<proteinExistence type="predicted"/>
<reference evidence="3 4" key="1">
    <citation type="submission" date="2017-06" db="EMBL/GenBank/DDBJ databases">
        <title>Novel microbial phyla capable of carbon fixation and sulfur reduction in deep-sea sediments.</title>
        <authorList>
            <person name="Huang J."/>
            <person name="Baker B."/>
            <person name="Wang Y."/>
        </authorList>
    </citation>
    <scope>NUCLEOTIDE SEQUENCE [LARGE SCALE GENOMIC DNA]</scope>
    <source>
        <strain evidence="3">B3_LCP</strain>
    </source>
</reference>
<dbReference type="EMBL" id="NJBN01000005">
    <property type="protein sequence ID" value="TKJ40262.1"/>
    <property type="molecule type" value="Genomic_DNA"/>
</dbReference>
<evidence type="ECO:0000259" key="2">
    <source>
        <dbReference type="Pfam" id="PF07883"/>
    </source>
</evidence>
<feature type="signal peptide" evidence="1">
    <location>
        <begin position="1"/>
        <end position="27"/>
    </location>
</feature>
<sequence>MFAKSSNPILIVLVSLFVLSLHNDAFAQEGPPQPENRSAFRGNVFNMLQQQPLPYDQEISVLKLLQSATSSATLIQVREEVKAHYHAKHDEIVYVIRGKGVMTVGHETRAINAGDVILMKRGVVHSVKNKTAQPLVALSIMSPPFDGEDRIFVE</sequence>
<dbReference type="SUPFAM" id="SSF51182">
    <property type="entry name" value="RmlC-like cupins"/>
    <property type="match status" value="1"/>
</dbReference>
<dbReference type="Proteomes" id="UP000319619">
    <property type="component" value="Unassembled WGS sequence"/>
</dbReference>
<protein>
    <recommendedName>
        <fullName evidence="2">Cupin type-2 domain-containing protein</fullName>
    </recommendedName>
</protein>
<evidence type="ECO:0000313" key="3">
    <source>
        <dbReference type="EMBL" id="TKJ40262.1"/>
    </source>
</evidence>
<dbReference type="AlphaFoldDB" id="A0A532UZD9"/>
<comment type="caution">
    <text evidence="3">The sequence shown here is derived from an EMBL/GenBank/DDBJ whole genome shotgun (WGS) entry which is preliminary data.</text>
</comment>
<dbReference type="Gene3D" id="2.60.120.10">
    <property type="entry name" value="Jelly Rolls"/>
    <property type="match status" value="1"/>
</dbReference>
<feature type="domain" description="Cupin type-2" evidence="2">
    <location>
        <begin position="75"/>
        <end position="140"/>
    </location>
</feature>
<dbReference type="InterPro" id="IPR014710">
    <property type="entry name" value="RmlC-like_jellyroll"/>
</dbReference>
<accession>A0A532UZD9</accession>
<organism evidence="3 4">
    <name type="scientific">candidate division LCP-89 bacterium B3_LCP</name>
    <dbReference type="NCBI Taxonomy" id="2012998"/>
    <lineage>
        <taxon>Bacteria</taxon>
        <taxon>Pseudomonadati</taxon>
        <taxon>Bacteria division LCP-89</taxon>
    </lineage>
</organism>
<keyword evidence="1" id="KW-0732">Signal</keyword>
<dbReference type="PANTHER" id="PTHR43346:SF1">
    <property type="entry name" value="QUERCETIN 2,3-DIOXYGENASE-RELATED"/>
    <property type="match status" value="1"/>
</dbReference>